<accession>A0A9W8UUS8</accession>
<organism evidence="2 3">
    <name type="scientific">Fusarium falciforme</name>
    <dbReference type="NCBI Taxonomy" id="195108"/>
    <lineage>
        <taxon>Eukaryota</taxon>
        <taxon>Fungi</taxon>
        <taxon>Dikarya</taxon>
        <taxon>Ascomycota</taxon>
        <taxon>Pezizomycotina</taxon>
        <taxon>Sordariomycetes</taxon>
        <taxon>Hypocreomycetidae</taxon>
        <taxon>Hypocreales</taxon>
        <taxon>Nectriaceae</taxon>
        <taxon>Fusarium</taxon>
        <taxon>Fusarium solani species complex</taxon>
    </lineage>
</organism>
<protein>
    <recommendedName>
        <fullName evidence="1">DUF8212 domain-containing protein</fullName>
    </recommendedName>
</protein>
<feature type="domain" description="DUF8212" evidence="1">
    <location>
        <begin position="10"/>
        <end position="33"/>
    </location>
</feature>
<sequence>MPLLYGEGMQAFFRLQEAIAKKHYDLSLFTWQQDPAVYGQLRGLFAKSPAEFAHFSELKIAN</sequence>
<proteinExistence type="predicted"/>
<dbReference type="EMBL" id="JAOQAV010000159">
    <property type="protein sequence ID" value="KAJ4176738.1"/>
    <property type="molecule type" value="Genomic_DNA"/>
</dbReference>
<dbReference type="Proteomes" id="UP001152087">
    <property type="component" value="Unassembled WGS sequence"/>
</dbReference>
<dbReference type="AlphaFoldDB" id="A0A9W8UUS8"/>
<reference evidence="2" key="1">
    <citation type="submission" date="2022-09" db="EMBL/GenBank/DDBJ databases">
        <title>Fusarium specimens isolated from Avocado Roots.</title>
        <authorList>
            <person name="Stajich J."/>
            <person name="Roper C."/>
            <person name="Heimlech-Rivalta G."/>
        </authorList>
    </citation>
    <scope>NUCLEOTIDE SEQUENCE</scope>
    <source>
        <strain evidence="2">A02</strain>
    </source>
</reference>
<evidence type="ECO:0000259" key="1">
    <source>
        <dbReference type="Pfam" id="PF26640"/>
    </source>
</evidence>
<evidence type="ECO:0000313" key="2">
    <source>
        <dbReference type="EMBL" id="KAJ4176738.1"/>
    </source>
</evidence>
<dbReference type="InterPro" id="IPR058525">
    <property type="entry name" value="DUF8212"/>
</dbReference>
<dbReference type="Pfam" id="PF26640">
    <property type="entry name" value="DUF8212"/>
    <property type="match status" value="1"/>
</dbReference>
<feature type="non-terminal residue" evidence="2">
    <location>
        <position position="62"/>
    </location>
</feature>
<keyword evidence="3" id="KW-1185">Reference proteome</keyword>
<evidence type="ECO:0000313" key="3">
    <source>
        <dbReference type="Proteomes" id="UP001152087"/>
    </source>
</evidence>
<gene>
    <name evidence="2" type="ORF">NW755_014256</name>
</gene>
<name>A0A9W8UUS8_9HYPO</name>
<comment type="caution">
    <text evidence="2">The sequence shown here is derived from an EMBL/GenBank/DDBJ whole genome shotgun (WGS) entry which is preliminary data.</text>
</comment>